<dbReference type="NCBIfam" id="TIGR03619">
    <property type="entry name" value="F420_Rv2161c"/>
    <property type="match status" value="1"/>
</dbReference>
<dbReference type="InterPro" id="IPR050172">
    <property type="entry name" value="SsuD_RutA_monooxygenase"/>
</dbReference>
<dbReference type="GO" id="GO:0008726">
    <property type="term" value="F:alkanesulfonate monooxygenase activity"/>
    <property type="evidence" value="ECO:0007669"/>
    <property type="project" value="TreeGrafter"/>
</dbReference>
<dbReference type="InterPro" id="IPR036661">
    <property type="entry name" value="Luciferase-like_sf"/>
</dbReference>
<proteinExistence type="predicted"/>
<reference evidence="1" key="1">
    <citation type="journal article" date="2019" name="Emerg. Microbes Infect.">
        <title>Comprehensive subspecies identification of 175 nontuberculous mycobacteria species based on 7547 genomic profiles.</title>
        <authorList>
            <person name="Matsumoto Y."/>
            <person name="Kinjo T."/>
            <person name="Motooka D."/>
            <person name="Nabeya D."/>
            <person name="Jung N."/>
            <person name="Uechi K."/>
            <person name="Horii T."/>
            <person name="Iida T."/>
            <person name="Fujita J."/>
            <person name="Nakamura S."/>
        </authorList>
    </citation>
    <scope>NUCLEOTIDE SEQUENCE [LARGE SCALE GENOMIC DNA]</scope>
    <source>
        <strain evidence="1">JCM 13671</strain>
    </source>
</reference>
<dbReference type="RefSeq" id="WP_085151721.1">
    <property type="nucleotide sequence ID" value="NZ_AP022612.1"/>
</dbReference>
<dbReference type="Proteomes" id="UP000466931">
    <property type="component" value="Chromosome"/>
</dbReference>
<evidence type="ECO:0000313" key="1">
    <source>
        <dbReference type="EMBL" id="BBZ35647.1"/>
    </source>
</evidence>
<evidence type="ECO:0000313" key="2">
    <source>
        <dbReference type="Proteomes" id="UP000466931"/>
    </source>
</evidence>
<dbReference type="Gene3D" id="3.20.20.30">
    <property type="entry name" value="Luciferase-like domain"/>
    <property type="match status" value="1"/>
</dbReference>
<reference evidence="1" key="2">
    <citation type="submission" date="2020-02" db="EMBL/GenBank/DDBJ databases">
        <authorList>
            <person name="Matsumoto Y."/>
            <person name="Motooka D."/>
            <person name="Nakamura S."/>
        </authorList>
    </citation>
    <scope>NUCLEOTIDE SEQUENCE</scope>
    <source>
        <strain evidence="1">JCM 13671</strain>
    </source>
</reference>
<dbReference type="GO" id="GO:0046306">
    <property type="term" value="P:alkanesulfonate catabolic process"/>
    <property type="evidence" value="ECO:0007669"/>
    <property type="project" value="TreeGrafter"/>
</dbReference>
<dbReference type="SUPFAM" id="SSF51679">
    <property type="entry name" value="Bacterial luciferase-like"/>
    <property type="match status" value="1"/>
</dbReference>
<sequence length="279" mass="30952">MKFGISVFVNDDTIDTVTLARAIEERGFCSMMVAEHTHIPVSRRSPFPAGGDLPDVYYRTLDPFVTLAAAAVVTQKIELFTGVSLLVQRDPIITAKEVASVDLLSGGRFVFGVGAGWNIDELSQHGTDPKTRGALLDERIEAVKALWTSEPAEYHGRFVDFEPSYMRPKPVQRPHPPLFIGGGTDATIKRIIRHEAGWVSNPMTVEELAKRVRQLREGARHEVPLVMSGVPIDLEYWKVAQDLGFGQLALRLPTLSRDETLRVLDEYVAQVDKYVGSPS</sequence>
<protein>
    <submittedName>
        <fullName evidence="1">F420-dependent oxidoreductase</fullName>
    </submittedName>
</protein>
<dbReference type="OrthoDB" id="3206024at2"/>
<dbReference type="Pfam" id="PF00296">
    <property type="entry name" value="Bac_luciferase"/>
    <property type="match status" value="1"/>
</dbReference>
<name>A0A7I7Y223_9MYCO</name>
<dbReference type="AlphaFoldDB" id="A0A7I7Y223"/>
<accession>A0A7I7Y223</accession>
<organism evidence="1 2">
    <name type="scientific">Mycolicibacterium confluentis</name>
    <dbReference type="NCBI Taxonomy" id="28047"/>
    <lineage>
        <taxon>Bacteria</taxon>
        <taxon>Bacillati</taxon>
        <taxon>Actinomycetota</taxon>
        <taxon>Actinomycetes</taxon>
        <taxon>Mycobacteriales</taxon>
        <taxon>Mycobacteriaceae</taxon>
        <taxon>Mycolicibacterium</taxon>
    </lineage>
</organism>
<dbReference type="PANTHER" id="PTHR42847">
    <property type="entry name" value="ALKANESULFONATE MONOOXYGENASE"/>
    <property type="match status" value="1"/>
</dbReference>
<dbReference type="PANTHER" id="PTHR42847:SF4">
    <property type="entry name" value="ALKANESULFONATE MONOOXYGENASE-RELATED"/>
    <property type="match status" value="1"/>
</dbReference>
<keyword evidence="2" id="KW-1185">Reference proteome</keyword>
<dbReference type="InterPro" id="IPR011251">
    <property type="entry name" value="Luciferase-like_dom"/>
</dbReference>
<dbReference type="EMBL" id="AP022612">
    <property type="protein sequence ID" value="BBZ35647.1"/>
    <property type="molecule type" value="Genomic_DNA"/>
</dbReference>
<gene>
    <name evidence="1" type="ORF">MCNF_42520</name>
</gene>
<dbReference type="InterPro" id="IPR019921">
    <property type="entry name" value="Lucif-like_OxRdtase_Rv2161c"/>
</dbReference>